<gene>
    <name evidence="1" type="ORF">OH136_01840</name>
</gene>
<reference evidence="1" key="1">
    <citation type="submission" date="2022-10" db="EMBL/GenBank/DDBJ databases">
        <authorList>
            <person name="Yue Y."/>
        </authorList>
    </citation>
    <scope>NUCLEOTIDE SEQUENCE</scope>
    <source>
        <strain evidence="1">Z654</strain>
    </source>
</reference>
<evidence type="ECO:0000313" key="2">
    <source>
        <dbReference type="Proteomes" id="UP001208041"/>
    </source>
</evidence>
<dbReference type="Proteomes" id="UP001208041">
    <property type="component" value="Unassembled WGS sequence"/>
</dbReference>
<organism evidence="1 2">
    <name type="scientific">Halocynthiibacter halioticoli</name>
    <dbReference type="NCBI Taxonomy" id="2986804"/>
    <lineage>
        <taxon>Bacteria</taxon>
        <taxon>Pseudomonadati</taxon>
        <taxon>Pseudomonadota</taxon>
        <taxon>Alphaproteobacteria</taxon>
        <taxon>Rhodobacterales</taxon>
        <taxon>Paracoccaceae</taxon>
        <taxon>Halocynthiibacter</taxon>
    </lineage>
</organism>
<keyword evidence="2" id="KW-1185">Reference proteome</keyword>
<dbReference type="EMBL" id="JAOYFC010000001">
    <property type="protein sequence ID" value="MCV6823284.1"/>
    <property type="molecule type" value="Genomic_DNA"/>
</dbReference>
<dbReference type="AlphaFoldDB" id="A0AAE3IWI5"/>
<evidence type="ECO:0000313" key="1">
    <source>
        <dbReference type="EMBL" id="MCV6823284.1"/>
    </source>
</evidence>
<protein>
    <submittedName>
        <fullName evidence="1">Uncharacterized protein</fullName>
    </submittedName>
</protein>
<accession>A0AAE3IWI5</accession>
<proteinExistence type="predicted"/>
<comment type="caution">
    <text evidence="1">The sequence shown here is derived from an EMBL/GenBank/DDBJ whole genome shotgun (WGS) entry which is preliminary data.</text>
</comment>
<sequence length="47" mass="5455">MYIVTSDPHHREIIERAHVERAKAFRKFFGLQRFAARTAQNGKVVTA</sequence>
<name>A0AAE3IWI5_9RHOB</name>
<dbReference type="RefSeq" id="WP_263952122.1">
    <property type="nucleotide sequence ID" value="NZ_JAOYFC010000001.1"/>
</dbReference>